<protein>
    <submittedName>
        <fullName evidence="2">Uncharacterized protein</fullName>
    </submittedName>
</protein>
<gene>
    <name evidence="2" type="ORF">SDC9_78846</name>
</gene>
<organism evidence="2">
    <name type="scientific">bioreactor metagenome</name>
    <dbReference type="NCBI Taxonomy" id="1076179"/>
    <lineage>
        <taxon>unclassified sequences</taxon>
        <taxon>metagenomes</taxon>
        <taxon>ecological metagenomes</taxon>
    </lineage>
</organism>
<feature type="compositionally biased region" description="Polar residues" evidence="1">
    <location>
        <begin position="8"/>
        <end position="19"/>
    </location>
</feature>
<dbReference type="AlphaFoldDB" id="A0A644Z288"/>
<proteinExistence type="predicted"/>
<comment type="caution">
    <text evidence="2">The sequence shown here is derived from an EMBL/GenBank/DDBJ whole genome shotgun (WGS) entry which is preliminary data.</text>
</comment>
<name>A0A644Z288_9ZZZZ</name>
<sequence length="262" mass="27898">MPFVVFYQPNSEPTNTPQQRPEKRLAPPRTPPGSPGNAATIPGSGALGDDLIDQAVILGLGRGHEVVALGVGLDLLVGLTGALGQDAVHLFLGAQNVARMDFDVRRLTTGATQHLVDHDLGVGQRKTLALGTSGQQEGTHAGGKAAAQRGHVRLDELHGVVDGHAGRHAAAGRVNVERDVLVGILALQEQQLRHDEVGGLVVDLTHQEDHALFQQARVDVVGPLAAARLFDDHGDHAQGLCFQCTHVVLQRDGYLRYLYQLS</sequence>
<reference evidence="2" key="1">
    <citation type="submission" date="2019-08" db="EMBL/GenBank/DDBJ databases">
        <authorList>
            <person name="Kucharzyk K."/>
            <person name="Murdoch R.W."/>
            <person name="Higgins S."/>
            <person name="Loffler F."/>
        </authorList>
    </citation>
    <scope>NUCLEOTIDE SEQUENCE</scope>
</reference>
<evidence type="ECO:0000256" key="1">
    <source>
        <dbReference type="SAM" id="MobiDB-lite"/>
    </source>
</evidence>
<accession>A0A644Z288</accession>
<dbReference type="EMBL" id="VSSQ01006318">
    <property type="protein sequence ID" value="MPM32284.1"/>
    <property type="molecule type" value="Genomic_DNA"/>
</dbReference>
<feature type="region of interest" description="Disordered" evidence="1">
    <location>
        <begin position="6"/>
        <end position="45"/>
    </location>
</feature>
<evidence type="ECO:0000313" key="2">
    <source>
        <dbReference type="EMBL" id="MPM32284.1"/>
    </source>
</evidence>